<keyword evidence="7" id="KW-0732">Signal</keyword>
<keyword evidence="3 6" id="KW-0812">Transmembrane</keyword>
<comment type="similarity">
    <text evidence="2">Belongs to the drug/metabolite transporter (DMT) superfamily. 10 TMS drug/metabolite exporter (DME) (TC 2.A.7.3) family.</text>
</comment>
<dbReference type="RefSeq" id="WP_142638064.1">
    <property type="nucleotide sequence ID" value="NZ_CANMQC010000009.1"/>
</dbReference>
<evidence type="ECO:0000256" key="6">
    <source>
        <dbReference type="SAM" id="Phobius"/>
    </source>
</evidence>
<feature type="transmembrane region" description="Helical" evidence="6">
    <location>
        <begin position="50"/>
        <end position="70"/>
    </location>
</feature>
<dbReference type="EMBL" id="FXTE01000008">
    <property type="protein sequence ID" value="SMO76742.1"/>
    <property type="molecule type" value="Genomic_DNA"/>
</dbReference>
<evidence type="ECO:0000313" key="10">
    <source>
        <dbReference type="Proteomes" id="UP000319555"/>
    </source>
</evidence>
<comment type="subcellular location">
    <subcellularLocation>
        <location evidence="1">Membrane</location>
        <topology evidence="1">Multi-pass membrane protein</topology>
    </subcellularLocation>
</comment>
<evidence type="ECO:0000256" key="7">
    <source>
        <dbReference type="SAM" id="SignalP"/>
    </source>
</evidence>
<feature type="chain" id="PRO_5022019928" evidence="7">
    <location>
        <begin position="25"/>
        <end position="297"/>
    </location>
</feature>
<organism evidence="9 10">
    <name type="scientific">Ruegeria faecimaris</name>
    <dbReference type="NCBI Taxonomy" id="686389"/>
    <lineage>
        <taxon>Bacteria</taxon>
        <taxon>Pseudomonadati</taxon>
        <taxon>Pseudomonadota</taxon>
        <taxon>Alphaproteobacteria</taxon>
        <taxon>Rhodobacterales</taxon>
        <taxon>Roseobacteraceae</taxon>
        <taxon>Ruegeria</taxon>
    </lineage>
</organism>
<evidence type="ECO:0000256" key="3">
    <source>
        <dbReference type="ARBA" id="ARBA00022692"/>
    </source>
</evidence>
<feature type="transmembrane region" description="Helical" evidence="6">
    <location>
        <begin position="105"/>
        <end position="123"/>
    </location>
</feature>
<name>A0A521DYQ1_9RHOB</name>
<feature type="domain" description="EamA" evidence="8">
    <location>
        <begin position="12"/>
        <end position="146"/>
    </location>
</feature>
<feature type="signal peptide" evidence="7">
    <location>
        <begin position="1"/>
        <end position="24"/>
    </location>
</feature>
<dbReference type="SUPFAM" id="SSF103481">
    <property type="entry name" value="Multidrug resistance efflux transporter EmrE"/>
    <property type="match status" value="2"/>
</dbReference>
<dbReference type="OrthoDB" id="9812899at2"/>
<evidence type="ECO:0000256" key="4">
    <source>
        <dbReference type="ARBA" id="ARBA00022989"/>
    </source>
</evidence>
<reference evidence="9 10" key="1">
    <citation type="submission" date="2017-05" db="EMBL/GenBank/DDBJ databases">
        <authorList>
            <person name="Varghese N."/>
            <person name="Submissions S."/>
        </authorList>
    </citation>
    <scope>NUCLEOTIDE SEQUENCE [LARGE SCALE GENOMIC DNA]</scope>
    <source>
        <strain evidence="9 10">DSM 28009</strain>
    </source>
</reference>
<dbReference type="InterPro" id="IPR037185">
    <property type="entry name" value="EmrE-like"/>
</dbReference>
<keyword evidence="5 6" id="KW-0472">Membrane</keyword>
<evidence type="ECO:0000313" key="9">
    <source>
        <dbReference type="EMBL" id="SMO76742.1"/>
    </source>
</evidence>
<keyword evidence="10" id="KW-1185">Reference proteome</keyword>
<feature type="transmembrane region" description="Helical" evidence="6">
    <location>
        <begin position="130"/>
        <end position="147"/>
    </location>
</feature>
<dbReference type="PANTHER" id="PTHR22911">
    <property type="entry name" value="ACYL-MALONYL CONDENSING ENZYME-RELATED"/>
    <property type="match status" value="1"/>
</dbReference>
<accession>A0A521DYQ1</accession>
<sequence>MFVPKAHNPPLAALLIFVASAFLAATTLLAKALGTDTLGAPLHPMQISHGRFLFAFLVIVSAVGIMRPTLRRPHWGLHIGRTSFGWLGITLMFASVAFIPMADATAISFLNPVFAMVLAIPLLKEGVGPWRWLAAAVALIGAMVLLRPTPASFQPAALLALAAAVVIGMELIFIKKLSGRESPIQILLVNNAMGLTIASVAVSFVFQMPSPAQWAALAGIGALMACAQACFVNGMARADASFVAPISYATLLFAALYDFAIFDVVPDAVSLIGSAIILAGGLILVWREARHRQALSR</sequence>
<feature type="transmembrane region" description="Helical" evidence="6">
    <location>
        <begin position="82"/>
        <end position="99"/>
    </location>
</feature>
<feature type="domain" description="EamA" evidence="8">
    <location>
        <begin position="156"/>
        <end position="285"/>
    </location>
</feature>
<feature type="transmembrane region" description="Helical" evidence="6">
    <location>
        <begin position="268"/>
        <end position="287"/>
    </location>
</feature>
<dbReference type="GO" id="GO:0016020">
    <property type="term" value="C:membrane"/>
    <property type="evidence" value="ECO:0007669"/>
    <property type="project" value="UniProtKB-SubCell"/>
</dbReference>
<feature type="transmembrane region" description="Helical" evidence="6">
    <location>
        <begin position="186"/>
        <end position="206"/>
    </location>
</feature>
<dbReference type="PANTHER" id="PTHR22911:SF6">
    <property type="entry name" value="SOLUTE CARRIER FAMILY 35 MEMBER G1"/>
    <property type="match status" value="1"/>
</dbReference>
<gene>
    <name evidence="9" type="ORF">SAMN06265380_10865</name>
</gene>
<feature type="transmembrane region" description="Helical" evidence="6">
    <location>
        <begin position="242"/>
        <end position="262"/>
    </location>
</feature>
<dbReference type="AlphaFoldDB" id="A0A521DYQ1"/>
<evidence type="ECO:0000256" key="2">
    <source>
        <dbReference type="ARBA" id="ARBA00009853"/>
    </source>
</evidence>
<feature type="transmembrane region" description="Helical" evidence="6">
    <location>
        <begin position="212"/>
        <end position="235"/>
    </location>
</feature>
<evidence type="ECO:0000256" key="5">
    <source>
        <dbReference type="ARBA" id="ARBA00023136"/>
    </source>
</evidence>
<evidence type="ECO:0000256" key="1">
    <source>
        <dbReference type="ARBA" id="ARBA00004141"/>
    </source>
</evidence>
<protein>
    <submittedName>
        <fullName evidence="9">EamA-like transporter family protein</fullName>
    </submittedName>
</protein>
<dbReference type="Pfam" id="PF00892">
    <property type="entry name" value="EamA"/>
    <property type="match status" value="2"/>
</dbReference>
<evidence type="ECO:0000259" key="8">
    <source>
        <dbReference type="Pfam" id="PF00892"/>
    </source>
</evidence>
<feature type="transmembrane region" description="Helical" evidence="6">
    <location>
        <begin position="153"/>
        <end position="174"/>
    </location>
</feature>
<dbReference type="Proteomes" id="UP000319555">
    <property type="component" value="Unassembled WGS sequence"/>
</dbReference>
<proteinExistence type="inferred from homology"/>
<dbReference type="InterPro" id="IPR000620">
    <property type="entry name" value="EamA_dom"/>
</dbReference>
<keyword evidence="4 6" id="KW-1133">Transmembrane helix</keyword>